<sequence length="76" mass="7387">MVVLLSTGGAGSLGVVGLPLLSPSTVTSCGDGVVASRDCSSLGGACCSCAKRPPSLSTGLTSIDLAAFRRSKSGDQ</sequence>
<proteinExistence type="predicted"/>
<protein>
    <submittedName>
        <fullName evidence="1">Putative secreted protein</fullName>
    </submittedName>
</protein>
<organism evidence="1">
    <name type="scientific">Anopheles triannulatus</name>
    <dbReference type="NCBI Taxonomy" id="58253"/>
    <lineage>
        <taxon>Eukaryota</taxon>
        <taxon>Metazoa</taxon>
        <taxon>Ecdysozoa</taxon>
        <taxon>Arthropoda</taxon>
        <taxon>Hexapoda</taxon>
        <taxon>Insecta</taxon>
        <taxon>Pterygota</taxon>
        <taxon>Neoptera</taxon>
        <taxon>Endopterygota</taxon>
        <taxon>Diptera</taxon>
        <taxon>Nematocera</taxon>
        <taxon>Culicoidea</taxon>
        <taxon>Culicidae</taxon>
        <taxon>Anophelinae</taxon>
        <taxon>Anopheles</taxon>
    </lineage>
</organism>
<name>A0A2M4B509_9DIPT</name>
<evidence type="ECO:0000313" key="1">
    <source>
        <dbReference type="EMBL" id="MBW48126.1"/>
    </source>
</evidence>
<accession>A0A2M4B509</accession>
<dbReference type="EMBL" id="GGFK01014805">
    <property type="protein sequence ID" value="MBW48126.1"/>
    <property type="molecule type" value="Transcribed_RNA"/>
</dbReference>
<reference evidence="1" key="1">
    <citation type="submission" date="2018-01" db="EMBL/GenBank/DDBJ databases">
        <title>An insight into the sialome of Amazonian anophelines.</title>
        <authorList>
            <person name="Ribeiro J.M."/>
            <person name="Scarpassa V."/>
            <person name="Calvo E."/>
        </authorList>
    </citation>
    <scope>NUCLEOTIDE SEQUENCE</scope>
    <source>
        <tissue evidence="1">Salivary glands</tissue>
    </source>
</reference>
<dbReference type="AlphaFoldDB" id="A0A2M4B509"/>